<dbReference type="RefSeq" id="WP_024724658.1">
    <property type="nucleotide sequence ID" value="NZ_BAABZG010000001.1"/>
</dbReference>
<organism evidence="1 2">
    <name type="scientific">Flavonifractor plautii</name>
    <name type="common">Fusobacterium plautii</name>
    <dbReference type="NCBI Taxonomy" id="292800"/>
    <lineage>
        <taxon>Bacteria</taxon>
        <taxon>Bacillati</taxon>
        <taxon>Bacillota</taxon>
        <taxon>Clostridia</taxon>
        <taxon>Eubacteriales</taxon>
        <taxon>Oscillospiraceae</taxon>
        <taxon>Flavonifractor</taxon>
    </lineage>
</organism>
<evidence type="ECO:0000313" key="1">
    <source>
        <dbReference type="EMBL" id="MDB7934509.1"/>
    </source>
</evidence>
<evidence type="ECO:0000313" key="2">
    <source>
        <dbReference type="Proteomes" id="UP001211173"/>
    </source>
</evidence>
<dbReference type="AlphaFoldDB" id="A0AAW6CL50"/>
<name>A0AAW6CL50_FLAPL</name>
<proteinExistence type="predicted"/>
<dbReference type="Proteomes" id="UP001211173">
    <property type="component" value="Unassembled WGS sequence"/>
</dbReference>
<comment type="caution">
    <text evidence="1">The sequence shown here is derived from an EMBL/GenBank/DDBJ whole genome shotgun (WGS) entry which is preliminary data.</text>
</comment>
<sequence length="107" mass="11525">MYRIVKDGAELALIEAPSYVRQAGNGCFVLCQEAEAAGIAHNGTVYHLLGREALEGAESVILEKTDAGDLVKRIQDTAKDVDAMNVDQELRLTLLEMGISSTDAQAF</sequence>
<dbReference type="EMBL" id="JAQLWV010000025">
    <property type="protein sequence ID" value="MDB7934509.1"/>
    <property type="molecule type" value="Genomic_DNA"/>
</dbReference>
<protein>
    <submittedName>
        <fullName evidence="1">Uncharacterized protein</fullName>
    </submittedName>
</protein>
<accession>A0AAW6CL50</accession>
<gene>
    <name evidence="1" type="ORF">PNE06_15600</name>
</gene>
<reference evidence="1" key="1">
    <citation type="submission" date="2023-01" db="EMBL/GenBank/DDBJ databases">
        <title>Human gut microbiome strain richness.</title>
        <authorList>
            <person name="Chen-Liaw A."/>
        </authorList>
    </citation>
    <scope>NUCLEOTIDE SEQUENCE</scope>
    <source>
        <strain evidence="1">1001287st1_F4_1001285I_161205</strain>
    </source>
</reference>